<dbReference type="PANTHER" id="PTHR31251:SF188">
    <property type="entry name" value="1 PROTEIN, PUTATIVE-RELATED"/>
    <property type="match status" value="1"/>
</dbReference>
<keyword evidence="7" id="KW-0804">Transcription</keyword>
<evidence type="ECO:0000256" key="2">
    <source>
        <dbReference type="ARBA" id="ARBA00022723"/>
    </source>
</evidence>
<keyword evidence="3 9" id="KW-0863">Zinc-finger</keyword>
<reference evidence="12 13" key="1">
    <citation type="journal article" date="2014" name="Am. J. Bot.">
        <title>Genome assembly and annotation for red clover (Trifolium pratense; Fabaceae).</title>
        <authorList>
            <person name="Istvanek J."/>
            <person name="Jaros M."/>
            <person name="Krenek A."/>
            <person name="Repkova J."/>
        </authorList>
    </citation>
    <scope>NUCLEOTIDE SEQUENCE [LARGE SCALE GENOMIC DNA]</scope>
    <source>
        <strain evidence="13">cv. Tatra</strain>
        <tissue evidence="12">Young leaves</tissue>
    </source>
</reference>
<dbReference type="PANTHER" id="PTHR31251">
    <property type="entry name" value="SQUAMOSA PROMOTER-BINDING-LIKE PROTEIN 4"/>
    <property type="match status" value="1"/>
</dbReference>
<accession>A0A2K3MQN9</accession>
<feature type="region of interest" description="Disordered" evidence="10">
    <location>
        <begin position="292"/>
        <end position="314"/>
    </location>
</feature>
<dbReference type="InterPro" id="IPR044817">
    <property type="entry name" value="SBP-like"/>
</dbReference>
<dbReference type="STRING" id="57577.A0A2K3MQN9"/>
<evidence type="ECO:0000256" key="4">
    <source>
        <dbReference type="ARBA" id="ARBA00022833"/>
    </source>
</evidence>
<keyword evidence="2" id="KW-0479">Metal-binding</keyword>
<name>A0A2K3MQN9_TRIPR</name>
<dbReference type="Proteomes" id="UP000236291">
    <property type="component" value="Unassembled WGS sequence"/>
</dbReference>
<evidence type="ECO:0000256" key="7">
    <source>
        <dbReference type="ARBA" id="ARBA00023163"/>
    </source>
</evidence>
<evidence type="ECO:0000256" key="10">
    <source>
        <dbReference type="SAM" id="MobiDB-lite"/>
    </source>
</evidence>
<dbReference type="GO" id="GO:0008270">
    <property type="term" value="F:zinc ion binding"/>
    <property type="evidence" value="ECO:0007669"/>
    <property type="project" value="UniProtKB-KW"/>
</dbReference>
<dbReference type="GO" id="GO:0003677">
    <property type="term" value="F:DNA binding"/>
    <property type="evidence" value="ECO:0007669"/>
    <property type="project" value="UniProtKB-KW"/>
</dbReference>
<keyword evidence="5" id="KW-0805">Transcription regulation</keyword>
<feature type="compositionally biased region" description="Polar residues" evidence="10">
    <location>
        <begin position="304"/>
        <end position="314"/>
    </location>
</feature>
<feature type="domain" description="SBP-type" evidence="11">
    <location>
        <begin position="155"/>
        <end position="232"/>
    </location>
</feature>
<proteinExistence type="predicted"/>
<dbReference type="PROSITE" id="PS51141">
    <property type="entry name" value="ZF_SBP"/>
    <property type="match status" value="1"/>
</dbReference>
<sequence>MDSWSFVPEDNKGYVSKASILGWELKTPSSFLGQQNIENDNNQGFEELGFHGMLGKQFSNVIDVDDDVVDDVHRRKIDNDVVMAAPNAFSGRELSNSLGDTNGCNSIIDLKLGRFGEHGDAIGTSFSKGTAILSSSGSSSTPPKRVRSSSVHSQVAYCQVYGCNKDLSGCKDYHKRHKVCDIHSKTSKVIVNGIEQRFCQQCSRFHLLVEFDDGKRSCRKRLAGHNERRRKPQVGIHSGRAGRLLQSYSDSRFQGSMLTSASFICQELLPSEVLSSEKCGTSNWWRPIKGEDETGTGFRPPSSVPNTNAHPHSQTLFPSYSNKQFPFLHENGAASATGSMFCENNTQYPPILGGSSSGSQSLFQDTSLGSEDFHVFETESTVQGLSGVSDGGCALSLLSSQSQNSSSQSSVIPMPRPLVIPSSHYSMSGVSDRFPSELNPTDGSHLSPILISDNDEIVHFEMADGIFQGSDFGNVKDRLSCEDGTTIDLLQLSSQLQRVEHQRRALQERTCPCAACCDRHQWHPTREMLTSSSSSLAPIWFENLIDDRDAIVALNLHKINL</sequence>
<dbReference type="AlphaFoldDB" id="A0A2K3MQN9"/>
<dbReference type="InterPro" id="IPR004333">
    <property type="entry name" value="SBP_dom"/>
</dbReference>
<evidence type="ECO:0000313" key="12">
    <source>
        <dbReference type="EMBL" id="PNX93148.1"/>
    </source>
</evidence>
<dbReference type="InterPro" id="IPR036893">
    <property type="entry name" value="SBP_sf"/>
</dbReference>
<keyword evidence="4" id="KW-0862">Zinc</keyword>
<organism evidence="12 13">
    <name type="scientific">Trifolium pratense</name>
    <name type="common">Red clover</name>
    <dbReference type="NCBI Taxonomy" id="57577"/>
    <lineage>
        <taxon>Eukaryota</taxon>
        <taxon>Viridiplantae</taxon>
        <taxon>Streptophyta</taxon>
        <taxon>Embryophyta</taxon>
        <taxon>Tracheophyta</taxon>
        <taxon>Spermatophyta</taxon>
        <taxon>Magnoliopsida</taxon>
        <taxon>eudicotyledons</taxon>
        <taxon>Gunneridae</taxon>
        <taxon>Pentapetalae</taxon>
        <taxon>rosids</taxon>
        <taxon>fabids</taxon>
        <taxon>Fabales</taxon>
        <taxon>Fabaceae</taxon>
        <taxon>Papilionoideae</taxon>
        <taxon>50 kb inversion clade</taxon>
        <taxon>NPAAA clade</taxon>
        <taxon>Hologalegina</taxon>
        <taxon>IRL clade</taxon>
        <taxon>Trifolieae</taxon>
        <taxon>Trifolium</taxon>
    </lineage>
</organism>
<dbReference type="SUPFAM" id="SSF103612">
    <property type="entry name" value="SBT domain"/>
    <property type="match status" value="1"/>
</dbReference>
<protein>
    <submittedName>
        <fullName evidence="12">Squamosa promoter-binding-like protein 6-like</fullName>
    </submittedName>
</protein>
<evidence type="ECO:0000256" key="3">
    <source>
        <dbReference type="ARBA" id="ARBA00022771"/>
    </source>
</evidence>
<evidence type="ECO:0000256" key="9">
    <source>
        <dbReference type="PROSITE-ProRule" id="PRU00470"/>
    </source>
</evidence>
<comment type="caution">
    <text evidence="12">The sequence shown here is derived from an EMBL/GenBank/DDBJ whole genome shotgun (WGS) entry which is preliminary data.</text>
</comment>
<dbReference type="Gene3D" id="4.10.1100.10">
    <property type="entry name" value="Transcription factor, SBP-box domain"/>
    <property type="match status" value="1"/>
</dbReference>
<reference evidence="12 13" key="2">
    <citation type="journal article" date="2017" name="Front. Plant Sci.">
        <title>Gene Classification and Mining of Molecular Markers Useful in Red Clover (Trifolium pratense) Breeding.</title>
        <authorList>
            <person name="Istvanek J."/>
            <person name="Dluhosova J."/>
            <person name="Dluhos P."/>
            <person name="Patkova L."/>
            <person name="Nedelnik J."/>
            <person name="Repkova J."/>
        </authorList>
    </citation>
    <scope>NUCLEOTIDE SEQUENCE [LARGE SCALE GENOMIC DNA]</scope>
    <source>
        <strain evidence="13">cv. Tatra</strain>
        <tissue evidence="12">Young leaves</tissue>
    </source>
</reference>
<evidence type="ECO:0000256" key="1">
    <source>
        <dbReference type="ARBA" id="ARBA00004123"/>
    </source>
</evidence>
<evidence type="ECO:0000313" key="13">
    <source>
        <dbReference type="Proteomes" id="UP000236291"/>
    </source>
</evidence>
<dbReference type="GO" id="GO:0005634">
    <property type="term" value="C:nucleus"/>
    <property type="evidence" value="ECO:0007669"/>
    <property type="project" value="UniProtKB-SubCell"/>
</dbReference>
<keyword evidence="6" id="KW-0238">DNA-binding</keyword>
<dbReference type="EMBL" id="ASHM01011236">
    <property type="protein sequence ID" value="PNX93148.1"/>
    <property type="molecule type" value="Genomic_DNA"/>
</dbReference>
<gene>
    <name evidence="12" type="ORF">L195_g016297</name>
</gene>
<evidence type="ECO:0000256" key="6">
    <source>
        <dbReference type="ARBA" id="ARBA00023125"/>
    </source>
</evidence>
<comment type="subcellular location">
    <subcellularLocation>
        <location evidence="1">Nucleus</location>
    </subcellularLocation>
</comment>
<evidence type="ECO:0000259" key="11">
    <source>
        <dbReference type="PROSITE" id="PS51141"/>
    </source>
</evidence>
<dbReference type="FunFam" id="4.10.1100.10:FF:000001">
    <property type="entry name" value="Squamosa promoter-binding-like protein 14"/>
    <property type="match status" value="1"/>
</dbReference>
<keyword evidence="8" id="KW-0539">Nucleus</keyword>
<dbReference type="Pfam" id="PF03110">
    <property type="entry name" value="SBP"/>
    <property type="match status" value="1"/>
</dbReference>
<evidence type="ECO:0000256" key="5">
    <source>
        <dbReference type="ARBA" id="ARBA00023015"/>
    </source>
</evidence>
<evidence type="ECO:0000256" key="8">
    <source>
        <dbReference type="ARBA" id="ARBA00023242"/>
    </source>
</evidence>